<feature type="transmembrane region" description="Helical" evidence="1">
    <location>
        <begin position="219"/>
        <end position="239"/>
    </location>
</feature>
<dbReference type="Pfam" id="PF14344">
    <property type="entry name" value="DUF4397"/>
    <property type="match status" value="1"/>
</dbReference>
<name>A0A1G7KK78_9PSEU</name>
<dbReference type="Proteomes" id="UP000199623">
    <property type="component" value="Unassembled WGS sequence"/>
</dbReference>
<dbReference type="RefSeq" id="WP_143035779.1">
    <property type="nucleotide sequence ID" value="NZ_FNCC01000001.1"/>
</dbReference>
<accession>A0A1G7KK78</accession>
<dbReference type="STRING" id="200378.SAMN05216553_101323"/>
<protein>
    <recommendedName>
        <fullName evidence="3">DUF4397 domain-containing protein</fullName>
    </recommendedName>
</protein>
<sequence>MRVLAVVLMLLLSAAPAHAASGTYVRIGHFSTDQARVEASFDGVAAGTLDYADLQEYRRVEPGEHNVEFRAAGSDPGDPVLRSVLVIASPGRAYTVLDVASTMKVLEDDVSLPPGGQARLRVVNGGDAETDLVRGGTAVHRAVQAHSATGYVDLAPGTAALEVLQRGKEPTTLEAPVEAGAVYSLLVSARRIELRTDAKAAEVVPGGGQETGFGGMAGGWDWLTALVIALIVGVAMFSVRGRLFRFG</sequence>
<keyword evidence="1" id="KW-0472">Membrane</keyword>
<reference evidence="5" key="1">
    <citation type="submission" date="2016-10" db="EMBL/GenBank/DDBJ databases">
        <authorList>
            <person name="Varghese N."/>
            <person name="Submissions S."/>
        </authorList>
    </citation>
    <scope>NUCLEOTIDE SEQUENCE [LARGE SCALE GENOMIC DNA]</scope>
    <source>
        <strain evidence="5">CGMCC 4.3506</strain>
    </source>
</reference>
<keyword evidence="2" id="KW-0732">Signal</keyword>
<keyword evidence="5" id="KW-1185">Reference proteome</keyword>
<evidence type="ECO:0000256" key="2">
    <source>
        <dbReference type="SAM" id="SignalP"/>
    </source>
</evidence>
<evidence type="ECO:0000313" key="5">
    <source>
        <dbReference type="Proteomes" id="UP000199623"/>
    </source>
</evidence>
<keyword evidence="1" id="KW-1133">Transmembrane helix</keyword>
<keyword evidence="1" id="KW-0812">Transmembrane</keyword>
<evidence type="ECO:0000313" key="4">
    <source>
        <dbReference type="EMBL" id="SDF37360.1"/>
    </source>
</evidence>
<evidence type="ECO:0000256" key="1">
    <source>
        <dbReference type="SAM" id="Phobius"/>
    </source>
</evidence>
<gene>
    <name evidence="4" type="ORF">SAMN05216553_101323</name>
</gene>
<feature type="chain" id="PRO_5011758366" description="DUF4397 domain-containing protein" evidence="2">
    <location>
        <begin position="20"/>
        <end position="247"/>
    </location>
</feature>
<organism evidence="4 5">
    <name type="scientific">Lentzea fradiae</name>
    <dbReference type="NCBI Taxonomy" id="200378"/>
    <lineage>
        <taxon>Bacteria</taxon>
        <taxon>Bacillati</taxon>
        <taxon>Actinomycetota</taxon>
        <taxon>Actinomycetes</taxon>
        <taxon>Pseudonocardiales</taxon>
        <taxon>Pseudonocardiaceae</taxon>
        <taxon>Lentzea</taxon>
    </lineage>
</organism>
<feature type="domain" description="DUF4397" evidence="3">
    <location>
        <begin position="24"/>
        <end position="126"/>
    </location>
</feature>
<feature type="signal peptide" evidence="2">
    <location>
        <begin position="1"/>
        <end position="19"/>
    </location>
</feature>
<dbReference type="EMBL" id="FNCC01000001">
    <property type="protein sequence ID" value="SDF37360.1"/>
    <property type="molecule type" value="Genomic_DNA"/>
</dbReference>
<dbReference type="AlphaFoldDB" id="A0A1G7KK78"/>
<dbReference type="InterPro" id="IPR025510">
    <property type="entry name" value="DUF4397"/>
</dbReference>
<proteinExistence type="predicted"/>
<evidence type="ECO:0000259" key="3">
    <source>
        <dbReference type="Pfam" id="PF14344"/>
    </source>
</evidence>
<dbReference type="OrthoDB" id="9783299at2"/>